<name>A0ABV9EQT8_9ACTN</name>
<dbReference type="EMBL" id="JBHSFN010000030">
    <property type="protein sequence ID" value="MFC4591208.1"/>
    <property type="molecule type" value="Genomic_DNA"/>
</dbReference>
<dbReference type="Gene3D" id="1.10.357.10">
    <property type="entry name" value="Tetracycline Repressor, domain 2"/>
    <property type="match status" value="1"/>
</dbReference>
<dbReference type="SUPFAM" id="SSF48498">
    <property type="entry name" value="Tetracyclin repressor-like, C-terminal domain"/>
    <property type="match status" value="1"/>
</dbReference>
<keyword evidence="2 4" id="KW-0238">DNA-binding</keyword>
<feature type="domain" description="HTH tetR-type" evidence="5">
    <location>
        <begin position="4"/>
        <end position="64"/>
    </location>
</feature>
<evidence type="ECO:0000313" key="7">
    <source>
        <dbReference type="Proteomes" id="UP001595891"/>
    </source>
</evidence>
<keyword evidence="1" id="KW-0805">Transcription regulation</keyword>
<keyword evidence="3" id="KW-0804">Transcription</keyword>
<comment type="caution">
    <text evidence="6">The sequence shown here is derived from an EMBL/GenBank/DDBJ whole genome shotgun (WGS) entry which is preliminary data.</text>
</comment>
<evidence type="ECO:0000313" key="6">
    <source>
        <dbReference type="EMBL" id="MFC4591208.1"/>
    </source>
</evidence>
<evidence type="ECO:0000259" key="5">
    <source>
        <dbReference type="PROSITE" id="PS50977"/>
    </source>
</evidence>
<evidence type="ECO:0000256" key="1">
    <source>
        <dbReference type="ARBA" id="ARBA00023015"/>
    </source>
</evidence>
<feature type="DNA-binding region" description="H-T-H motif" evidence="4">
    <location>
        <begin position="27"/>
        <end position="46"/>
    </location>
</feature>
<dbReference type="PANTHER" id="PTHR47506">
    <property type="entry name" value="TRANSCRIPTIONAL REGULATORY PROTEIN"/>
    <property type="match status" value="1"/>
</dbReference>
<proteinExistence type="predicted"/>
<dbReference type="InterPro" id="IPR001647">
    <property type="entry name" value="HTH_TetR"/>
</dbReference>
<evidence type="ECO:0000256" key="2">
    <source>
        <dbReference type="ARBA" id="ARBA00023125"/>
    </source>
</evidence>
<dbReference type="PRINTS" id="PR00455">
    <property type="entry name" value="HTHTETR"/>
</dbReference>
<dbReference type="Proteomes" id="UP001595891">
    <property type="component" value="Unassembled WGS sequence"/>
</dbReference>
<keyword evidence="7" id="KW-1185">Reference proteome</keyword>
<dbReference type="InterPro" id="IPR011075">
    <property type="entry name" value="TetR_C"/>
</dbReference>
<evidence type="ECO:0000256" key="4">
    <source>
        <dbReference type="PROSITE-ProRule" id="PRU00335"/>
    </source>
</evidence>
<dbReference type="Pfam" id="PF16925">
    <property type="entry name" value="TetR_C_13"/>
    <property type="match status" value="1"/>
</dbReference>
<accession>A0ABV9EQT8</accession>
<dbReference type="SUPFAM" id="SSF46689">
    <property type="entry name" value="Homeodomain-like"/>
    <property type="match status" value="1"/>
</dbReference>
<dbReference type="Pfam" id="PF00440">
    <property type="entry name" value="TetR_N"/>
    <property type="match status" value="1"/>
</dbReference>
<gene>
    <name evidence="6" type="ORF">ACFO8L_34305</name>
</gene>
<reference evidence="7" key="1">
    <citation type="journal article" date="2019" name="Int. J. Syst. Evol. Microbiol.">
        <title>The Global Catalogue of Microorganisms (GCM) 10K type strain sequencing project: providing services to taxonomists for standard genome sequencing and annotation.</title>
        <authorList>
            <consortium name="The Broad Institute Genomics Platform"/>
            <consortium name="The Broad Institute Genome Sequencing Center for Infectious Disease"/>
            <person name="Wu L."/>
            <person name="Ma J."/>
        </authorList>
    </citation>
    <scope>NUCLEOTIDE SEQUENCE [LARGE SCALE GENOMIC DNA]</scope>
    <source>
        <strain evidence="7">CCUG 49560</strain>
    </source>
</reference>
<organism evidence="6 7">
    <name type="scientific">Sphaerisporangium corydalis</name>
    <dbReference type="NCBI Taxonomy" id="1441875"/>
    <lineage>
        <taxon>Bacteria</taxon>
        <taxon>Bacillati</taxon>
        <taxon>Actinomycetota</taxon>
        <taxon>Actinomycetes</taxon>
        <taxon>Streptosporangiales</taxon>
        <taxon>Streptosporangiaceae</taxon>
        <taxon>Sphaerisporangium</taxon>
    </lineage>
</organism>
<sequence>MARHSLRGELVEAAFEQFHAHGFNGAGVKDITDAAGAPKGSFYNHFPSKEALAVVALERYGSTLRLADLKDSSVDPLTRLRRHFEFLRDGQLDQRFLRGCLFGDFANEISDHSEIIREAIRQGFAYWAECLTCAVADAQTAGQVSAGQDAETLAAFLLNAWEGTLISSRTERSAKAFKPFFDTVFGVLLR</sequence>
<dbReference type="InterPro" id="IPR009057">
    <property type="entry name" value="Homeodomain-like_sf"/>
</dbReference>
<dbReference type="PROSITE" id="PS50977">
    <property type="entry name" value="HTH_TETR_2"/>
    <property type="match status" value="1"/>
</dbReference>
<protein>
    <submittedName>
        <fullName evidence="6">TetR/AcrR family transcriptional regulator</fullName>
    </submittedName>
</protein>
<dbReference type="RefSeq" id="WP_262844871.1">
    <property type="nucleotide sequence ID" value="NZ_JANZYP010000034.1"/>
</dbReference>
<evidence type="ECO:0000256" key="3">
    <source>
        <dbReference type="ARBA" id="ARBA00023163"/>
    </source>
</evidence>
<dbReference type="PANTHER" id="PTHR47506:SF6">
    <property type="entry name" value="HTH-TYPE TRANSCRIPTIONAL REPRESSOR NEMR"/>
    <property type="match status" value="1"/>
</dbReference>
<dbReference type="InterPro" id="IPR036271">
    <property type="entry name" value="Tet_transcr_reg_TetR-rel_C_sf"/>
</dbReference>